<dbReference type="GeneID" id="91991306"/>
<accession>A0ABR3BR83</accession>
<organism evidence="2 3">
    <name type="scientific">Cryptococcus tetragattii IND107</name>
    <dbReference type="NCBI Taxonomy" id="1296105"/>
    <lineage>
        <taxon>Eukaryota</taxon>
        <taxon>Fungi</taxon>
        <taxon>Dikarya</taxon>
        <taxon>Basidiomycota</taxon>
        <taxon>Agaricomycotina</taxon>
        <taxon>Tremellomycetes</taxon>
        <taxon>Tremellales</taxon>
        <taxon>Cryptococcaceae</taxon>
        <taxon>Cryptococcus</taxon>
        <taxon>Cryptococcus gattii species complex</taxon>
    </lineage>
</organism>
<dbReference type="EMBL" id="ATAM02000007">
    <property type="protein sequence ID" value="KAL0247414.1"/>
    <property type="molecule type" value="Genomic_DNA"/>
</dbReference>
<gene>
    <name evidence="2" type="ORF">I308_104450</name>
</gene>
<feature type="compositionally biased region" description="Basic and acidic residues" evidence="1">
    <location>
        <begin position="50"/>
        <end position="59"/>
    </location>
</feature>
<feature type="region of interest" description="Disordered" evidence="1">
    <location>
        <begin position="214"/>
        <end position="239"/>
    </location>
</feature>
<dbReference type="RefSeq" id="XP_066613375.1">
    <property type="nucleotide sequence ID" value="XM_066758927.1"/>
</dbReference>
<feature type="region of interest" description="Disordered" evidence="1">
    <location>
        <begin position="611"/>
        <end position="647"/>
    </location>
</feature>
<evidence type="ECO:0000313" key="3">
    <source>
        <dbReference type="Proteomes" id="UP000054399"/>
    </source>
</evidence>
<sequence length="662" mass="72522">MPIVFQEAGWGRIEDKDEMDVDYVANKPLIEQTAKNNSSSLSSSTGTTRPHSDVQERTTKVIHPHSRSQESYASNNTVHAFTAPSLSSRSLRGLSSTSPVSIVTPGQKYISSSTFSVRINTPPSSSHRPDPIHLAHTVSSNFSSAKTQPSSRRLSHLPYIVPFPSARLPRSPLAHAMTDAITTEIVVKEGLPATPQPLEPSLPSSISAKIEPTDSALDVPRKPVSYTIGNPTGPMNMATRRGARPAILSPHGMRSAQHGVSSIRGLPTPQYSAGFRHPPYPSPAPLLTAPISPDSKLLNKSAPVVAPVTPLQPIQPVKAPNPYQVSLDEIPKSFVMKKLVELAPSYWYSPESADCHIVVPTRHNHKVNKVDRQPKTPQTAVPVGMRSASFNGRHQMASSNLSFAEQQATGAYWGPTPPEVSGGGLGMKPDLVTSSTTEEHRDVSGRRGSLPGHNQLEQCLVFPLHKDYLTTQSTLFYNLIRSATAHVTTPTQRDQYGRLVWQSPVYRGAKVLPTKHGRQRVLYVPLPDPSSFGVLLHWLYWHDVSHFNHCLSRGFATWQGVIRNIEYLGLDNEIKLLAGKWWKRWVKPVEADERTNGVQSVSGSKKGKCTVTGVEFGDDDEEDEEVWMDSGEDGDDEEVGSGVKVEPENGFADYVSTQLSLL</sequence>
<evidence type="ECO:0000313" key="2">
    <source>
        <dbReference type="EMBL" id="KAL0247414.1"/>
    </source>
</evidence>
<reference evidence="3" key="1">
    <citation type="submission" date="2015-01" db="EMBL/GenBank/DDBJ databases">
        <title>The Genome Sequence of Cryptococcus gattii MMRL2647.</title>
        <authorList>
            <consortium name="The Broad Institute Genomics Platform"/>
            <person name="Cuomo C."/>
            <person name="Litvintseva A."/>
            <person name="Chen Y."/>
            <person name="Heitman J."/>
            <person name="Sun S."/>
            <person name="Springer D."/>
            <person name="Dromer F."/>
            <person name="Young S."/>
            <person name="Zeng Q."/>
            <person name="Gargeya S."/>
            <person name="Abouelleil A."/>
            <person name="Alvarado L."/>
            <person name="Chapman S.B."/>
            <person name="Gainer-Dewar J."/>
            <person name="Goldberg J."/>
            <person name="Griggs A."/>
            <person name="Gujja S."/>
            <person name="Hansen M."/>
            <person name="Howarth C."/>
            <person name="Imamovic A."/>
            <person name="Larimer J."/>
            <person name="Murphy C."/>
            <person name="Naylor J."/>
            <person name="Pearson M."/>
            <person name="Priest M."/>
            <person name="Roberts A."/>
            <person name="Saif S."/>
            <person name="Shea T."/>
            <person name="Sykes S."/>
            <person name="Wortman J."/>
            <person name="Nusbaum C."/>
            <person name="Birren B."/>
        </authorList>
    </citation>
    <scope>NUCLEOTIDE SEQUENCE [LARGE SCALE GENOMIC DNA]</scope>
    <source>
        <strain evidence="3">IND107</strain>
    </source>
</reference>
<feature type="compositionally biased region" description="Acidic residues" evidence="1">
    <location>
        <begin position="616"/>
        <end position="639"/>
    </location>
</feature>
<protein>
    <submittedName>
        <fullName evidence="2">Uncharacterized protein</fullName>
    </submittedName>
</protein>
<dbReference type="Proteomes" id="UP000054399">
    <property type="component" value="Unassembled WGS sequence"/>
</dbReference>
<feature type="region of interest" description="Disordered" evidence="1">
    <location>
        <begin position="34"/>
        <end position="72"/>
    </location>
</feature>
<name>A0ABR3BR83_9TREE</name>
<reference evidence="2 3" key="2">
    <citation type="submission" date="2024-01" db="EMBL/GenBank/DDBJ databases">
        <title>Comparative genomics of Cryptococcus and Kwoniella reveals pathogenesis evolution and contrasting modes of karyotype evolution via chromosome fusion or intercentromeric recombination.</title>
        <authorList>
            <person name="Coelho M.A."/>
            <person name="David-Palma M."/>
            <person name="Shea T."/>
            <person name="Bowers K."/>
            <person name="Mcginley-Smith S."/>
            <person name="Mohammad A.W."/>
            <person name="Gnirke A."/>
            <person name="Yurkov A.M."/>
            <person name="Nowrousian M."/>
            <person name="Sun S."/>
            <person name="Cuomo C.A."/>
            <person name="Heitman J."/>
        </authorList>
    </citation>
    <scope>NUCLEOTIDE SEQUENCE [LARGE SCALE GENOMIC DNA]</scope>
    <source>
        <strain evidence="2 3">IND107</strain>
    </source>
</reference>
<proteinExistence type="predicted"/>
<keyword evidence="3" id="KW-1185">Reference proteome</keyword>
<evidence type="ECO:0000256" key="1">
    <source>
        <dbReference type="SAM" id="MobiDB-lite"/>
    </source>
</evidence>
<comment type="caution">
    <text evidence="2">The sequence shown here is derived from an EMBL/GenBank/DDBJ whole genome shotgun (WGS) entry which is preliminary data.</text>
</comment>